<dbReference type="Proteomes" id="UP000033048">
    <property type="component" value="Chromosome"/>
</dbReference>
<keyword evidence="4" id="KW-1185">Reference proteome</keyword>
<dbReference type="SUPFAM" id="SSF57821">
    <property type="entry name" value="Hypothetical protein MTH1184"/>
    <property type="match status" value="1"/>
</dbReference>
<dbReference type="STRING" id="1434104.MCMEM_0179"/>
<sequence length="183" mass="19997">MMPVYSVIVCPKCRKSAQLIEQKGAKTTRCQRCGATLQTRKLRVFHTTDNLEEAIAVRTRLQAEVLGKGYETMKGSAASKGASFSTFTSSPGHGSGSVHAEKETAPNFQAPSPNIKPQSKKKDSAKIILSILEKEQGALQVTALQELALRQDLDEETFGVTMEKLLRKGDIYSPKKGYVRAVP</sequence>
<dbReference type="Pfam" id="PF19134">
    <property type="entry name" value="DUF5817"/>
    <property type="match status" value="1"/>
</dbReference>
<proteinExistence type="predicted"/>
<dbReference type="InterPro" id="IPR036388">
    <property type="entry name" value="WH-like_DNA-bd_sf"/>
</dbReference>
<dbReference type="HOGENOM" id="CLU_1582891_0_0_2"/>
<accession>A0A0E3SQG3</accession>
<gene>
    <name evidence="3" type="ORF">MCMEM_0179</name>
</gene>
<dbReference type="RefSeq" id="WP_048204464.1">
    <property type="nucleotide sequence ID" value="NZ_CP009518.1"/>
</dbReference>
<dbReference type="Gene3D" id="3.90.820.10">
    <property type="entry name" value="Structural Genomics, Unknown Function 30-nov-00 1gh9 Mol_id"/>
    <property type="match status" value="1"/>
</dbReference>
<name>A0A0E3SQG3_METMT</name>
<dbReference type="EMBL" id="CP009518">
    <property type="protein sequence ID" value="AKB84232.1"/>
    <property type="molecule type" value="Genomic_DNA"/>
</dbReference>
<feature type="domain" description="DUF5817" evidence="2">
    <location>
        <begin position="5"/>
        <end position="63"/>
    </location>
</feature>
<feature type="compositionally biased region" description="Polar residues" evidence="1">
    <location>
        <begin position="106"/>
        <end position="117"/>
    </location>
</feature>
<evidence type="ECO:0000256" key="1">
    <source>
        <dbReference type="SAM" id="MobiDB-lite"/>
    </source>
</evidence>
<dbReference type="InterPro" id="IPR036304">
    <property type="entry name" value="MTH1184"/>
</dbReference>
<dbReference type="GeneID" id="24892652"/>
<dbReference type="KEGG" id="mmet:MCMEM_0179"/>
<feature type="compositionally biased region" description="Low complexity" evidence="1">
    <location>
        <begin position="81"/>
        <end position="90"/>
    </location>
</feature>
<evidence type="ECO:0000259" key="2">
    <source>
        <dbReference type="Pfam" id="PF19134"/>
    </source>
</evidence>
<dbReference type="Gene3D" id="1.10.10.10">
    <property type="entry name" value="Winged helix-like DNA-binding domain superfamily/Winged helix DNA-binding domain"/>
    <property type="match status" value="1"/>
</dbReference>
<reference evidence="3 4" key="1">
    <citation type="submission" date="2014-07" db="EMBL/GenBank/DDBJ databases">
        <title>Methanogenic archaea and the global carbon cycle.</title>
        <authorList>
            <person name="Henriksen J.R."/>
            <person name="Luke J."/>
            <person name="Reinhart S."/>
            <person name="Benedict M.N."/>
            <person name="Youngblut N.D."/>
            <person name="Metcalf M.E."/>
            <person name="Whitaker R.J."/>
            <person name="Metcalf W.W."/>
        </authorList>
    </citation>
    <scope>NUCLEOTIDE SEQUENCE [LARGE SCALE GENOMIC DNA]</scope>
    <source>
        <strain evidence="3 4">MM1</strain>
    </source>
</reference>
<protein>
    <recommendedName>
        <fullName evidence="2">DUF5817 domain-containing protein</fullName>
    </recommendedName>
</protein>
<evidence type="ECO:0000313" key="4">
    <source>
        <dbReference type="Proteomes" id="UP000033048"/>
    </source>
</evidence>
<organism evidence="3 4">
    <name type="scientific">Methanococcoides methylutens MM1</name>
    <dbReference type="NCBI Taxonomy" id="1434104"/>
    <lineage>
        <taxon>Archaea</taxon>
        <taxon>Methanobacteriati</taxon>
        <taxon>Methanobacteriota</taxon>
        <taxon>Stenosarchaea group</taxon>
        <taxon>Methanomicrobia</taxon>
        <taxon>Methanosarcinales</taxon>
        <taxon>Methanosarcinaceae</taxon>
        <taxon>Methanococcoides</taxon>
    </lineage>
</organism>
<dbReference type="AlphaFoldDB" id="A0A0E3SQG3"/>
<feature type="region of interest" description="Disordered" evidence="1">
    <location>
        <begin position="81"/>
        <end position="121"/>
    </location>
</feature>
<dbReference type="InterPro" id="IPR043855">
    <property type="entry name" value="DUF5817"/>
</dbReference>
<evidence type="ECO:0000313" key="3">
    <source>
        <dbReference type="EMBL" id="AKB84232.1"/>
    </source>
</evidence>